<proteinExistence type="inferred from homology"/>
<evidence type="ECO:0000256" key="2">
    <source>
        <dbReference type="ARBA" id="ARBA00023015"/>
    </source>
</evidence>
<dbReference type="RefSeq" id="WP_200466263.1">
    <property type="nucleotide sequence ID" value="NZ_JAENRR010000050.1"/>
</dbReference>
<dbReference type="NCBIfam" id="TIGR02985">
    <property type="entry name" value="Sig70_bacteroi1"/>
    <property type="match status" value="1"/>
</dbReference>
<dbReference type="InterPro" id="IPR013324">
    <property type="entry name" value="RNA_pol_sigma_r3/r4-like"/>
</dbReference>
<accession>A0ABS1HMZ9</accession>
<dbReference type="SUPFAM" id="SSF88659">
    <property type="entry name" value="Sigma3 and sigma4 domains of RNA polymerase sigma factors"/>
    <property type="match status" value="1"/>
</dbReference>
<keyword evidence="2" id="KW-0805">Transcription regulation</keyword>
<name>A0ABS1HMZ9_9BACT</name>
<evidence type="ECO:0000259" key="6">
    <source>
        <dbReference type="Pfam" id="PF08281"/>
    </source>
</evidence>
<dbReference type="Pfam" id="PF04542">
    <property type="entry name" value="Sigma70_r2"/>
    <property type="match status" value="1"/>
</dbReference>
<keyword evidence="8" id="KW-1185">Reference proteome</keyword>
<dbReference type="InterPro" id="IPR036388">
    <property type="entry name" value="WH-like_DNA-bd_sf"/>
</dbReference>
<dbReference type="InterPro" id="IPR007627">
    <property type="entry name" value="RNA_pol_sigma70_r2"/>
</dbReference>
<dbReference type="PANTHER" id="PTHR43133:SF46">
    <property type="entry name" value="RNA POLYMERASE SIGMA-70 FACTOR ECF SUBFAMILY"/>
    <property type="match status" value="1"/>
</dbReference>
<dbReference type="Gene3D" id="1.10.10.10">
    <property type="entry name" value="Winged helix-like DNA-binding domain superfamily/Winged helix DNA-binding domain"/>
    <property type="match status" value="1"/>
</dbReference>
<dbReference type="InterPro" id="IPR013249">
    <property type="entry name" value="RNA_pol_sigma70_r4_t2"/>
</dbReference>
<evidence type="ECO:0000256" key="3">
    <source>
        <dbReference type="ARBA" id="ARBA00023082"/>
    </source>
</evidence>
<dbReference type="NCBIfam" id="TIGR02937">
    <property type="entry name" value="sigma70-ECF"/>
    <property type="match status" value="1"/>
</dbReference>
<dbReference type="SUPFAM" id="SSF88946">
    <property type="entry name" value="Sigma2 domain of RNA polymerase sigma factors"/>
    <property type="match status" value="1"/>
</dbReference>
<evidence type="ECO:0000256" key="1">
    <source>
        <dbReference type="ARBA" id="ARBA00010641"/>
    </source>
</evidence>
<evidence type="ECO:0000313" key="8">
    <source>
        <dbReference type="Proteomes" id="UP000605676"/>
    </source>
</evidence>
<dbReference type="InterPro" id="IPR014284">
    <property type="entry name" value="RNA_pol_sigma-70_dom"/>
</dbReference>
<comment type="similarity">
    <text evidence="1">Belongs to the sigma-70 factor family. ECF subfamily.</text>
</comment>
<gene>
    <name evidence="7" type="ORF">JIV24_16970</name>
</gene>
<protein>
    <submittedName>
        <fullName evidence="7">RNA polymerase sigma-70 factor</fullName>
    </submittedName>
</protein>
<dbReference type="Pfam" id="PF08281">
    <property type="entry name" value="Sigma70_r4_2"/>
    <property type="match status" value="1"/>
</dbReference>
<dbReference type="EMBL" id="JAENRR010000050">
    <property type="protein sequence ID" value="MBK3519042.1"/>
    <property type="molecule type" value="Genomic_DNA"/>
</dbReference>
<feature type="domain" description="RNA polymerase sigma factor 70 region 4 type 2" evidence="6">
    <location>
        <begin position="117"/>
        <end position="163"/>
    </location>
</feature>
<dbReference type="InterPro" id="IPR014327">
    <property type="entry name" value="RNA_pol_sigma70_bacteroid"/>
</dbReference>
<keyword evidence="3" id="KW-0731">Sigma factor</keyword>
<dbReference type="InterPro" id="IPR039425">
    <property type="entry name" value="RNA_pol_sigma-70-like"/>
</dbReference>
<dbReference type="PANTHER" id="PTHR43133">
    <property type="entry name" value="RNA POLYMERASE ECF-TYPE SIGMA FACTO"/>
    <property type="match status" value="1"/>
</dbReference>
<evidence type="ECO:0000256" key="4">
    <source>
        <dbReference type="ARBA" id="ARBA00023163"/>
    </source>
</evidence>
<reference evidence="7 8" key="1">
    <citation type="submission" date="2021-01" db="EMBL/GenBank/DDBJ databases">
        <title>Carboxyliciviraga sp.nov., isolated from coastal sediments.</title>
        <authorList>
            <person name="Lu D."/>
            <person name="Zhang T."/>
        </authorList>
    </citation>
    <scope>NUCLEOTIDE SEQUENCE [LARGE SCALE GENOMIC DNA]</scope>
    <source>
        <strain evidence="7 8">N1Y132</strain>
    </source>
</reference>
<dbReference type="Proteomes" id="UP000605676">
    <property type="component" value="Unassembled WGS sequence"/>
</dbReference>
<sequence>MSSTVSIKSKKEFEAFFKLHYSDMVRYANKFVYRTDVATDIVQEAFIKLWEARETLLLTVSVKAYLYKIIYNLSLNYIEQIKVHARHHESIYTDLMQLEVDYYKDEKSLLQEERLVLLRKMLKELPKNCYEVIDLSRLQGLKNKEIANKMKLPLRTVETRIYRCISKLKDLAHRAG</sequence>
<feature type="domain" description="RNA polymerase sigma-70 region 2" evidence="5">
    <location>
        <begin position="17"/>
        <end position="79"/>
    </location>
</feature>
<evidence type="ECO:0000259" key="5">
    <source>
        <dbReference type="Pfam" id="PF04542"/>
    </source>
</evidence>
<keyword evidence="4" id="KW-0804">Transcription</keyword>
<dbReference type="InterPro" id="IPR013325">
    <property type="entry name" value="RNA_pol_sigma_r2"/>
</dbReference>
<organism evidence="7 8">
    <name type="scientific">Carboxylicivirga marina</name>
    <dbReference type="NCBI Taxonomy" id="2800988"/>
    <lineage>
        <taxon>Bacteria</taxon>
        <taxon>Pseudomonadati</taxon>
        <taxon>Bacteroidota</taxon>
        <taxon>Bacteroidia</taxon>
        <taxon>Marinilabiliales</taxon>
        <taxon>Marinilabiliaceae</taxon>
        <taxon>Carboxylicivirga</taxon>
    </lineage>
</organism>
<comment type="caution">
    <text evidence="7">The sequence shown here is derived from an EMBL/GenBank/DDBJ whole genome shotgun (WGS) entry which is preliminary data.</text>
</comment>
<evidence type="ECO:0000313" key="7">
    <source>
        <dbReference type="EMBL" id="MBK3519042.1"/>
    </source>
</evidence>
<dbReference type="Gene3D" id="1.10.1740.10">
    <property type="match status" value="1"/>
</dbReference>